<dbReference type="AlphaFoldDB" id="A0A2H0PY56"/>
<comment type="caution">
    <text evidence="1">The sequence shown here is derived from an EMBL/GenBank/DDBJ whole genome shotgun (WGS) entry which is preliminary data.</text>
</comment>
<organism evidence="1 2">
    <name type="scientific">Candidatus Brennerbacteria bacterium CG11_big_fil_rev_8_21_14_0_20_43_10</name>
    <dbReference type="NCBI Taxonomy" id="1974523"/>
    <lineage>
        <taxon>Bacteria</taxon>
        <taxon>Candidatus Brenneribacteriota</taxon>
    </lineage>
</organism>
<protein>
    <submittedName>
        <fullName evidence="1">Uncharacterized protein</fullName>
    </submittedName>
</protein>
<evidence type="ECO:0000313" key="2">
    <source>
        <dbReference type="Proteomes" id="UP000236846"/>
    </source>
</evidence>
<proteinExistence type="predicted"/>
<accession>A0A2H0PY56</accession>
<dbReference type="Proteomes" id="UP000236846">
    <property type="component" value="Unassembled WGS sequence"/>
</dbReference>
<reference evidence="1 2" key="1">
    <citation type="submission" date="2017-09" db="EMBL/GenBank/DDBJ databases">
        <title>Depth-based differentiation of microbial function through sediment-hosted aquifers and enrichment of novel symbionts in the deep terrestrial subsurface.</title>
        <authorList>
            <person name="Probst A.J."/>
            <person name="Ladd B."/>
            <person name="Jarett J.K."/>
            <person name="Geller-Mcgrath D.E."/>
            <person name="Sieber C.M."/>
            <person name="Emerson J.B."/>
            <person name="Anantharaman K."/>
            <person name="Thomas B.C."/>
            <person name="Malmstrom R."/>
            <person name="Stieglmeier M."/>
            <person name="Klingl A."/>
            <person name="Woyke T."/>
            <person name="Ryan C.M."/>
            <person name="Banfield J.F."/>
        </authorList>
    </citation>
    <scope>NUCLEOTIDE SEQUENCE [LARGE SCALE GENOMIC DNA]</scope>
    <source>
        <strain evidence="1">CG11_big_fil_rev_8_21_14_0_20_43_10</strain>
    </source>
</reference>
<evidence type="ECO:0000313" key="1">
    <source>
        <dbReference type="EMBL" id="PIR26983.1"/>
    </source>
</evidence>
<sequence length="223" mass="26546">MRPDKQRAFLLRRENKSYNSIAKILSVPKSTLSDWFKKEGWSLVIKKRLIKKQGYKSRIKMKGLNAIAKQKREALYLQQRQTAYAQFRQYKNQPLFQSGLAIYWGEGDNKLENGIIRVANTDPFMLKLFHKFLKTYLPEIGDLIKAYLILYPDLNDNTCKKFWSAIIRVTPDRFLKSHYITGHHPTKRLPHGICTIYISRRAYKERICEWIELYKKEIRAMRV</sequence>
<gene>
    <name evidence="1" type="ORF">COV41_00090</name>
</gene>
<dbReference type="EMBL" id="PCXE01000004">
    <property type="protein sequence ID" value="PIR26983.1"/>
    <property type="molecule type" value="Genomic_DNA"/>
</dbReference>
<name>A0A2H0PY56_9BACT</name>